<gene>
    <name evidence="2" type="ORF">BMONG18_1592</name>
</gene>
<evidence type="ECO:0000256" key="1">
    <source>
        <dbReference type="SAM" id="Phobius"/>
    </source>
</evidence>
<protein>
    <submittedName>
        <fullName evidence="2">Uncharacterized protein</fullName>
    </submittedName>
</protein>
<dbReference type="EMBL" id="QRAJ01000013">
    <property type="protein sequence ID" value="ROT86272.1"/>
    <property type="molecule type" value="Genomic_DNA"/>
</dbReference>
<dbReference type="Proteomes" id="UP000285266">
    <property type="component" value="Unassembled WGS sequence"/>
</dbReference>
<dbReference type="AlphaFoldDB" id="A0A423UC32"/>
<keyword evidence="1" id="KW-1133">Transmembrane helix</keyword>
<evidence type="ECO:0000313" key="3">
    <source>
        <dbReference type="Proteomes" id="UP000285266"/>
    </source>
</evidence>
<sequence>MHIASLAAAATHLAVRAQNAAVVLADIPNPAPTQPPGTSGIVTLMGWLKWGGFIACGVGIIISIILWVIHSRRGDDDEGISGIGKGLIAVVIVGAAFGLVGTLAGM</sequence>
<keyword evidence="1" id="KW-0812">Transmembrane</keyword>
<dbReference type="RefSeq" id="WP_123645336.1">
    <property type="nucleotide sequence ID" value="NZ_QRAJ01000013.1"/>
</dbReference>
<feature type="transmembrane region" description="Helical" evidence="1">
    <location>
        <begin position="82"/>
        <end position="104"/>
    </location>
</feature>
<reference evidence="2 3" key="1">
    <citation type="submission" date="2018-07" db="EMBL/GenBank/DDBJ databases">
        <title>The role of parmesan cheese in vectoring bovine microbiota.</title>
        <authorList>
            <person name="Lugli G.A."/>
            <person name="Milani C."/>
        </authorList>
    </citation>
    <scope>NUCLEOTIDE SEQUENCE [LARGE SCALE GENOMIC DNA]</scope>
    <source>
        <strain evidence="2 3">BMONG18</strain>
    </source>
</reference>
<proteinExistence type="predicted"/>
<keyword evidence="1" id="KW-0472">Membrane</keyword>
<feature type="transmembrane region" description="Helical" evidence="1">
    <location>
        <begin position="49"/>
        <end position="70"/>
    </location>
</feature>
<name>A0A423UC32_9BIFI</name>
<organism evidence="2 3">
    <name type="scientific">Bifidobacterium mongoliense</name>
    <dbReference type="NCBI Taxonomy" id="518643"/>
    <lineage>
        <taxon>Bacteria</taxon>
        <taxon>Bacillati</taxon>
        <taxon>Actinomycetota</taxon>
        <taxon>Actinomycetes</taxon>
        <taxon>Bifidobacteriales</taxon>
        <taxon>Bifidobacteriaceae</taxon>
        <taxon>Bifidobacterium</taxon>
    </lineage>
</organism>
<comment type="caution">
    <text evidence="2">The sequence shown here is derived from an EMBL/GenBank/DDBJ whole genome shotgun (WGS) entry which is preliminary data.</text>
</comment>
<accession>A0A423UC32</accession>
<evidence type="ECO:0000313" key="2">
    <source>
        <dbReference type="EMBL" id="ROT86272.1"/>
    </source>
</evidence>